<feature type="signal peptide" evidence="1">
    <location>
        <begin position="1"/>
        <end position="19"/>
    </location>
</feature>
<proteinExistence type="predicted"/>
<sequence>MLRFLSAAAIVLWSSTTLAAGMGEDDARHLLNRSGFGAPPSSVTSFSRLSRNQAVDRLLASARTAPVLTPPVQEYVRPGRLKDASEEEKKALQRAEFAKGAELRAWWLQEMLQTPSPLSERMTLFWHNHFVSSQQKVKSGRLMLDQNLLLRRHALGNFGDLLHAVAKDPAMVIYLDSATNRKGQPNENFAREVMELFTLGEGRYSEQDIKEAARAFTGWSFNPEQGTYQWRPFIHDDGEKTVLGQRGNFDGDAVLDILLQQPATAEFIAAKLWREFVSPTPDMAETRRIAEACRSSGYDIRRALKALFLGKGFWAKENRGVLVKSPVDLVVGSMRTLEISVPDALPLAFTVRNLGQDLFAPPNVKGWPGGEAWINATTLLARKQFIERLLRNEQFVTQMARADGVESSYEQGSMRNRLRTKELREEFGKGAGRLEGDTRMRMVQAVSDIRFDSTSWLKRFDNAAAVERALLPIPAISPPAVGTTGIALVRGLALDPAYQLK</sequence>
<name>A0A9D7K164_9PROT</name>
<evidence type="ECO:0000313" key="3">
    <source>
        <dbReference type="Proteomes" id="UP000886689"/>
    </source>
</evidence>
<gene>
    <name evidence="2" type="ORF">IPL58_00875</name>
</gene>
<evidence type="ECO:0000256" key="1">
    <source>
        <dbReference type="SAM" id="SignalP"/>
    </source>
</evidence>
<dbReference type="Pfam" id="PF08811">
    <property type="entry name" value="DUF1800"/>
    <property type="match status" value="1"/>
</dbReference>
<protein>
    <submittedName>
        <fullName evidence="2">DUF1800 domain-containing protein</fullName>
    </submittedName>
</protein>
<dbReference type="InterPro" id="IPR014917">
    <property type="entry name" value="DUF1800"/>
</dbReference>
<reference evidence="2" key="1">
    <citation type="submission" date="2020-10" db="EMBL/GenBank/DDBJ databases">
        <title>Connecting structure to function with the recovery of over 1000 high-quality activated sludge metagenome-assembled genomes encoding full-length rRNA genes using long-read sequencing.</title>
        <authorList>
            <person name="Singleton C.M."/>
            <person name="Petriglieri F."/>
            <person name="Kristensen J.M."/>
            <person name="Kirkegaard R.H."/>
            <person name="Michaelsen T.Y."/>
            <person name="Andersen M.H."/>
            <person name="Karst S.M."/>
            <person name="Dueholm M.S."/>
            <person name="Nielsen P.H."/>
            <person name="Albertsen M."/>
        </authorList>
    </citation>
    <scope>NUCLEOTIDE SEQUENCE</scope>
    <source>
        <strain evidence="2">Hirt_18-Q3-R61-65_BATAC.395</strain>
    </source>
</reference>
<organism evidence="2 3">
    <name type="scientific">Candidatus Proximibacter danicus</name>
    <dbReference type="NCBI Taxonomy" id="2954365"/>
    <lineage>
        <taxon>Bacteria</taxon>
        <taxon>Pseudomonadati</taxon>
        <taxon>Pseudomonadota</taxon>
        <taxon>Betaproteobacteria</taxon>
        <taxon>Candidatus Proximibacter</taxon>
    </lineage>
</organism>
<accession>A0A9D7K164</accession>
<feature type="chain" id="PRO_5038979666" evidence="1">
    <location>
        <begin position="20"/>
        <end position="501"/>
    </location>
</feature>
<evidence type="ECO:0000313" key="2">
    <source>
        <dbReference type="EMBL" id="MBK8522797.1"/>
    </source>
</evidence>
<dbReference type="AlphaFoldDB" id="A0A9D7K164"/>
<dbReference type="EMBL" id="JADJUC010000001">
    <property type="protein sequence ID" value="MBK8522797.1"/>
    <property type="molecule type" value="Genomic_DNA"/>
</dbReference>
<comment type="caution">
    <text evidence="2">The sequence shown here is derived from an EMBL/GenBank/DDBJ whole genome shotgun (WGS) entry which is preliminary data.</text>
</comment>
<dbReference type="Proteomes" id="UP000886689">
    <property type="component" value="Unassembled WGS sequence"/>
</dbReference>
<keyword evidence="1" id="KW-0732">Signal</keyword>